<evidence type="ECO:0000313" key="1">
    <source>
        <dbReference type="EMBL" id="MBE1508451.1"/>
    </source>
</evidence>
<proteinExistence type="predicted"/>
<keyword evidence="2" id="KW-1185">Reference proteome</keyword>
<protein>
    <recommendedName>
        <fullName evidence="3">Transposase</fullName>
    </recommendedName>
</protein>
<name>A0ABR9IYZ7_RHIVS</name>
<accession>A0ABR9IYZ7</accession>
<comment type="caution">
    <text evidence="1">The sequence shown here is derived from an EMBL/GenBank/DDBJ whole genome shotgun (WGS) entry which is preliminary data.</text>
</comment>
<reference evidence="1 2" key="1">
    <citation type="submission" date="2020-10" db="EMBL/GenBank/DDBJ databases">
        <title>Sequencing the genomes of 1000 actinobacteria strains.</title>
        <authorList>
            <person name="Klenk H.-P."/>
        </authorList>
    </citation>
    <scope>NUCLEOTIDE SEQUENCE [LARGE SCALE GENOMIC DNA]</scope>
    <source>
        <strain evidence="1 2">DSM 7307</strain>
    </source>
</reference>
<dbReference type="RefSeq" id="WP_192732045.1">
    <property type="nucleotide sequence ID" value="NZ_BAAAVL010000010.1"/>
</dbReference>
<evidence type="ECO:0008006" key="3">
    <source>
        <dbReference type="Google" id="ProtNLM"/>
    </source>
</evidence>
<dbReference type="Proteomes" id="UP000620262">
    <property type="component" value="Unassembled WGS sequence"/>
</dbReference>
<sequence length="124" mass="14138">MSLHRDDWSGNFSPDRFLGESSTRLPLQPVAANEIALRTSSYNVRRRRFRCSEPECRAEFSVTSGTVFANRKLSFKKIIMAIWEEITAAKGMAALHLSRKLNVQYKTAYAEGVRPGCQLLRNEQ</sequence>
<gene>
    <name evidence="1" type="ORF">H4W29_005696</name>
</gene>
<dbReference type="EMBL" id="JADBEC010000002">
    <property type="protein sequence ID" value="MBE1508451.1"/>
    <property type="molecule type" value="Genomic_DNA"/>
</dbReference>
<organism evidence="1 2">
    <name type="scientific">Rhizobium viscosum</name>
    <name type="common">Arthrobacter viscosus</name>
    <dbReference type="NCBI Taxonomy" id="1673"/>
    <lineage>
        <taxon>Bacteria</taxon>
        <taxon>Pseudomonadati</taxon>
        <taxon>Pseudomonadota</taxon>
        <taxon>Alphaproteobacteria</taxon>
        <taxon>Hyphomicrobiales</taxon>
        <taxon>Rhizobiaceae</taxon>
        <taxon>Rhizobium/Agrobacterium group</taxon>
        <taxon>Rhizobium</taxon>
    </lineage>
</organism>
<evidence type="ECO:0000313" key="2">
    <source>
        <dbReference type="Proteomes" id="UP000620262"/>
    </source>
</evidence>